<proteinExistence type="predicted"/>
<evidence type="ECO:0000313" key="1">
    <source>
        <dbReference type="EMBL" id="CAB4124573.1"/>
    </source>
</evidence>
<sequence>MYNYTFSCVDQETGDVVTIEKHNIDYLGDYLEAILAFTKAVGYDYINKIAAHSENGYLVETEK</sequence>
<dbReference type="EMBL" id="LR796181">
    <property type="protein sequence ID" value="CAB4124573.1"/>
    <property type="molecule type" value="Genomic_DNA"/>
</dbReference>
<accession>A0A6J5KU54</accession>
<evidence type="ECO:0000313" key="2">
    <source>
        <dbReference type="EMBL" id="CAB5220551.1"/>
    </source>
</evidence>
<reference evidence="1" key="1">
    <citation type="submission" date="2020-04" db="EMBL/GenBank/DDBJ databases">
        <authorList>
            <person name="Chiriac C."/>
            <person name="Salcher M."/>
            <person name="Ghai R."/>
            <person name="Kavagutti S V."/>
        </authorList>
    </citation>
    <scope>NUCLEOTIDE SEQUENCE</scope>
</reference>
<name>A0A6J5KU54_9CAUD</name>
<organism evidence="1">
    <name type="scientific">uncultured Caudovirales phage</name>
    <dbReference type="NCBI Taxonomy" id="2100421"/>
    <lineage>
        <taxon>Viruses</taxon>
        <taxon>Duplodnaviria</taxon>
        <taxon>Heunggongvirae</taxon>
        <taxon>Uroviricota</taxon>
        <taxon>Caudoviricetes</taxon>
        <taxon>Peduoviridae</taxon>
        <taxon>Maltschvirus</taxon>
        <taxon>Maltschvirus maltsch</taxon>
    </lineage>
</organism>
<dbReference type="EMBL" id="LR798291">
    <property type="protein sequence ID" value="CAB5220551.1"/>
    <property type="molecule type" value="Genomic_DNA"/>
</dbReference>
<gene>
    <name evidence="2" type="ORF">UFOVP246_4</name>
    <name evidence="1" type="ORF">UFOVP59_28</name>
</gene>
<protein>
    <submittedName>
        <fullName evidence="1">Uncharacterized protein</fullName>
    </submittedName>
</protein>